<dbReference type="GO" id="GO:0005524">
    <property type="term" value="F:ATP binding"/>
    <property type="evidence" value="ECO:0007669"/>
    <property type="project" value="UniProtKB-KW"/>
</dbReference>
<dbReference type="PANTHER" id="PTHR43700">
    <property type="entry name" value="PHOSPHORIBOSYLAMINOIMIDAZOLE-SUCCINOCARBOXAMIDE SYNTHASE"/>
    <property type="match status" value="1"/>
</dbReference>
<dbReference type="InterPro" id="IPR001636">
    <property type="entry name" value="SAICAR_synth"/>
</dbReference>
<dbReference type="RefSeq" id="WP_104936326.1">
    <property type="nucleotide sequence ID" value="NZ_CP021255.1"/>
</dbReference>
<dbReference type="GO" id="GO:0004639">
    <property type="term" value="F:phosphoribosylaminoimidazolesuccinocarboxamide synthase activity"/>
    <property type="evidence" value="ECO:0007669"/>
    <property type="project" value="UniProtKB-UniRule"/>
</dbReference>
<evidence type="ECO:0000256" key="7">
    <source>
        <dbReference type="ARBA" id="ARBA00048475"/>
    </source>
</evidence>
<comment type="catalytic activity">
    <reaction evidence="7 8">
        <text>5-amino-1-(5-phospho-D-ribosyl)imidazole-4-carboxylate + L-aspartate + ATP = (2S)-2-[5-amino-1-(5-phospho-beta-D-ribosyl)imidazole-4-carboxamido]succinate + ADP + phosphate + 2 H(+)</text>
        <dbReference type="Rhea" id="RHEA:22628"/>
        <dbReference type="ChEBI" id="CHEBI:15378"/>
        <dbReference type="ChEBI" id="CHEBI:29991"/>
        <dbReference type="ChEBI" id="CHEBI:30616"/>
        <dbReference type="ChEBI" id="CHEBI:43474"/>
        <dbReference type="ChEBI" id="CHEBI:58443"/>
        <dbReference type="ChEBI" id="CHEBI:77657"/>
        <dbReference type="ChEBI" id="CHEBI:456216"/>
        <dbReference type="EC" id="6.3.2.6"/>
    </reaction>
</comment>
<dbReference type="Gene3D" id="3.30.200.20">
    <property type="entry name" value="Phosphorylase Kinase, domain 1"/>
    <property type="match status" value="1"/>
</dbReference>
<dbReference type="GO" id="GO:0006189">
    <property type="term" value="P:'de novo' IMP biosynthetic process"/>
    <property type="evidence" value="ECO:0007669"/>
    <property type="project" value="UniProtKB-UniRule"/>
</dbReference>
<keyword evidence="4 8" id="KW-0547">Nucleotide-binding</keyword>
<gene>
    <name evidence="8" type="primary">purC</name>
    <name evidence="10" type="ORF">CAY53_05780</name>
</gene>
<comment type="similarity">
    <text evidence="2 8">Belongs to the SAICAR synthetase family.</text>
</comment>
<dbReference type="PROSITE" id="PS01057">
    <property type="entry name" value="SAICAR_SYNTHETASE_1"/>
    <property type="match status" value="1"/>
</dbReference>
<feature type="domain" description="SAICAR synthetase/ADE2 N-terminal" evidence="9">
    <location>
        <begin position="16"/>
        <end position="274"/>
    </location>
</feature>
<dbReference type="InterPro" id="IPR018236">
    <property type="entry name" value="SAICAR_synthetase_CS"/>
</dbReference>
<dbReference type="UniPathway" id="UPA00074">
    <property type="reaction ID" value="UER00131"/>
</dbReference>
<dbReference type="CDD" id="cd01414">
    <property type="entry name" value="SAICAR_synt_Sc"/>
    <property type="match status" value="1"/>
</dbReference>
<sequence>MDTAIIATNCPALKLLNRGKVRDMYAIPGHDDKLLMVATDRISAFDVIMAEPVPGKGRLLTAISLFWFDLLRDVMPNHLITANVDQYPEVCRQYGEQLEGRSMLVKKSRVVPIECIVRGYISGSLWSAYKKSGDGRVLGLDLPAGMQESAPFPEPIFTPSTKAEAGMHDENISLETMRQQVGAELTDKMAAASIALYRKAADYARGQGIIIADTKFEMGLDADGVLTLVDEVLTPDSSRFWPLESYRPGQGQPSFDKQFLRDYLATLDWNRKAPAPPLPPEILQKTAARYQEALKRLTA</sequence>
<name>A0A2L1GMY6_9BACT</name>
<evidence type="ECO:0000256" key="2">
    <source>
        <dbReference type="ARBA" id="ARBA00010190"/>
    </source>
</evidence>
<evidence type="ECO:0000256" key="4">
    <source>
        <dbReference type="ARBA" id="ARBA00022741"/>
    </source>
</evidence>
<dbReference type="Gene3D" id="3.30.470.20">
    <property type="entry name" value="ATP-grasp fold, B domain"/>
    <property type="match status" value="1"/>
</dbReference>
<evidence type="ECO:0000256" key="5">
    <source>
        <dbReference type="ARBA" id="ARBA00022755"/>
    </source>
</evidence>
<dbReference type="EMBL" id="CP021255">
    <property type="protein sequence ID" value="AVD71049.1"/>
    <property type="molecule type" value="Genomic_DNA"/>
</dbReference>
<keyword evidence="6 8" id="KW-0067">ATP-binding</keyword>
<protein>
    <recommendedName>
        <fullName evidence="8">Phosphoribosylaminoimidazole-succinocarboxamide synthase</fullName>
        <ecNumber evidence="8">6.3.2.6</ecNumber>
    </recommendedName>
    <alternativeName>
        <fullName evidence="8">SAICAR synthetase</fullName>
    </alternativeName>
</protein>
<evidence type="ECO:0000256" key="8">
    <source>
        <dbReference type="HAMAP-Rule" id="MF_00137"/>
    </source>
</evidence>
<dbReference type="EC" id="6.3.2.6" evidence="8"/>
<evidence type="ECO:0000313" key="11">
    <source>
        <dbReference type="Proteomes" id="UP000239867"/>
    </source>
</evidence>
<evidence type="ECO:0000259" key="9">
    <source>
        <dbReference type="Pfam" id="PF01259"/>
    </source>
</evidence>
<dbReference type="Pfam" id="PF01259">
    <property type="entry name" value="SAICAR_synt"/>
    <property type="match status" value="1"/>
</dbReference>
<dbReference type="Proteomes" id="UP000239867">
    <property type="component" value="Chromosome"/>
</dbReference>
<dbReference type="HAMAP" id="MF_00137">
    <property type="entry name" value="SAICAR_synth"/>
    <property type="match status" value="1"/>
</dbReference>
<dbReference type="NCBIfam" id="NF010568">
    <property type="entry name" value="PRK13961.1"/>
    <property type="match status" value="1"/>
</dbReference>
<dbReference type="SUPFAM" id="SSF56104">
    <property type="entry name" value="SAICAR synthase-like"/>
    <property type="match status" value="1"/>
</dbReference>
<dbReference type="PANTHER" id="PTHR43700:SF1">
    <property type="entry name" value="PHOSPHORIBOSYLAMINOIMIDAZOLE-SUCCINOCARBOXAMIDE SYNTHASE"/>
    <property type="match status" value="1"/>
</dbReference>
<dbReference type="FunFam" id="3.30.470.20:FF:000015">
    <property type="entry name" value="Phosphoribosylaminoimidazole-succinocarboxamide synthase"/>
    <property type="match status" value="1"/>
</dbReference>
<evidence type="ECO:0000256" key="3">
    <source>
        <dbReference type="ARBA" id="ARBA00022598"/>
    </source>
</evidence>
<dbReference type="GO" id="GO:0005737">
    <property type="term" value="C:cytoplasm"/>
    <property type="evidence" value="ECO:0007669"/>
    <property type="project" value="TreeGrafter"/>
</dbReference>
<organism evidence="10 11">
    <name type="scientific">Desulfobulbus oralis</name>
    <dbReference type="NCBI Taxonomy" id="1986146"/>
    <lineage>
        <taxon>Bacteria</taxon>
        <taxon>Pseudomonadati</taxon>
        <taxon>Thermodesulfobacteriota</taxon>
        <taxon>Desulfobulbia</taxon>
        <taxon>Desulfobulbales</taxon>
        <taxon>Desulfobulbaceae</taxon>
        <taxon>Desulfobulbus</taxon>
    </lineage>
</organism>
<dbReference type="InterPro" id="IPR028923">
    <property type="entry name" value="SAICAR_synt/ADE2_N"/>
</dbReference>
<keyword evidence="11" id="KW-1185">Reference proteome</keyword>
<dbReference type="AlphaFoldDB" id="A0A2L1GMY6"/>
<comment type="pathway">
    <text evidence="1 8">Purine metabolism; IMP biosynthesis via de novo pathway; 5-amino-1-(5-phospho-D-ribosyl)imidazole-4-carboxamide from 5-amino-1-(5-phospho-D-ribosyl)imidazole-4-carboxylate: step 1/2.</text>
</comment>
<evidence type="ECO:0000256" key="6">
    <source>
        <dbReference type="ARBA" id="ARBA00022840"/>
    </source>
</evidence>
<evidence type="ECO:0000313" key="10">
    <source>
        <dbReference type="EMBL" id="AVD71049.1"/>
    </source>
</evidence>
<reference evidence="10 11" key="1">
    <citation type="journal article" date="2018" name="MBio">
        <title>Insights into the evolution of host association through the isolation and characterization of a novel human periodontal pathobiont, Desulfobulbus oralis.</title>
        <authorList>
            <person name="Cross K.L."/>
            <person name="Chirania P."/>
            <person name="Xiong W."/>
            <person name="Beall C.J."/>
            <person name="Elkins J.G."/>
            <person name="Giannone R.J."/>
            <person name="Griffen A.L."/>
            <person name="Guss A.M."/>
            <person name="Hettich R.L."/>
            <person name="Joshi S.S."/>
            <person name="Mokrzan E.M."/>
            <person name="Martin R.K."/>
            <person name="Zhulin I.B."/>
            <person name="Leys E.J."/>
            <person name="Podar M."/>
        </authorList>
    </citation>
    <scope>NUCLEOTIDE SEQUENCE [LARGE SCALE GENOMIC DNA]</scope>
    <source>
        <strain evidence="10 11">ORNL</strain>
    </source>
</reference>
<proteinExistence type="inferred from homology"/>
<dbReference type="OrthoDB" id="9801549at2"/>
<evidence type="ECO:0000256" key="1">
    <source>
        <dbReference type="ARBA" id="ARBA00004672"/>
    </source>
</evidence>
<keyword evidence="3 8" id="KW-0436">Ligase</keyword>
<accession>A0A2L1GMY6</accession>
<dbReference type="NCBIfam" id="TIGR00081">
    <property type="entry name" value="purC"/>
    <property type="match status" value="1"/>
</dbReference>
<dbReference type="KEGG" id="deo:CAY53_05780"/>
<keyword evidence="5 8" id="KW-0658">Purine biosynthesis</keyword>